<dbReference type="GO" id="GO:0005737">
    <property type="term" value="C:cytoplasm"/>
    <property type="evidence" value="ECO:0007669"/>
    <property type="project" value="TreeGrafter"/>
</dbReference>
<evidence type="ECO:0000256" key="2">
    <source>
        <dbReference type="ARBA" id="ARBA00022559"/>
    </source>
</evidence>
<feature type="region of interest" description="Disordered" evidence="11">
    <location>
        <begin position="333"/>
        <end position="403"/>
    </location>
</feature>
<evidence type="ECO:0000313" key="14">
    <source>
        <dbReference type="Proteomes" id="UP000658997"/>
    </source>
</evidence>
<evidence type="ECO:0000313" key="13">
    <source>
        <dbReference type="EMBL" id="SYW78337.1"/>
    </source>
</evidence>
<keyword evidence="3" id="KW-0049">Antioxidant</keyword>
<feature type="compositionally biased region" description="Polar residues" evidence="11">
    <location>
        <begin position="883"/>
        <end position="892"/>
    </location>
</feature>
<dbReference type="InterPro" id="IPR050924">
    <property type="entry name" value="Peroxiredoxin_BCP/PrxQ"/>
</dbReference>
<feature type="compositionally biased region" description="Polar residues" evidence="11">
    <location>
        <begin position="1088"/>
        <end position="1097"/>
    </location>
</feature>
<keyword evidence="5" id="KW-1015">Disulfide bond</keyword>
<evidence type="ECO:0000256" key="6">
    <source>
        <dbReference type="ARBA" id="ARBA00023284"/>
    </source>
</evidence>
<dbReference type="InterPro" id="IPR036249">
    <property type="entry name" value="Thioredoxin-like_sf"/>
</dbReference>
<feature type="region of interest" description="Disordered" evidence="11">
    <location>
        <begin position="1296"/>
        <end position="1372"/>
    </location>
</feature>
<keyword evidence="2" id="KW-0575">Peroxidase</keyword>
<feature type="compositionally biased region" description="Polar residues" evidence="11">
    <location>
        <begin position="993"/>
        <end position="1003"/>
    </location>
</feature>
<dbReference type="EC" id="1.11.1.24" evidence="1"/>
<evidence type="ECO:0000259" key="12">
    <source>
        <dbReference type="PROSITE" id="PS51352"/>
    </source>
</evidence>
<keyword evidence="4" id="KW-0560">Oxidoreductase</keyword>
<feature type="repeat" description="ANK" evidence="10">
    <location>
        <begin position="78"/>
        <end position="110"/>
    </location>
</feature>
<dbReference type="InterPro" id="IPR002110">
    <property type="entry name" value="Ankyrin_rpt"/>
</dbReference>
<dbReference type="PROSITE" id="PS50297">
    <property type="entry name" value="ANK_REP_REGION"/>
    <property type="match status" value="2"/>
</dbReference>
<feature type="region of interest" description="Disordered" evidence="11">
    <location>
        <begin position="436"/>
        <end position="493"/>
    </location>
</feature>
<feature type="compositionally biased region" description="Polar residues" evidence="11">
    <location>
        <begin position="474"/>
        <end position="483"/>
    </location>
</feature>
<feature type="region of interest" description="Disordered" evidence="11">
    <location>
        <begin position="1175"/>
        <end position="1276"/>
    </location>
</feature>
<proteinExistence type="inferred from homology"/>
<dbReference type="Pfam" id="PF00023">
    <property type="entry name" value="Ank"/>
    <property type="match status" value="1"/>
</dbReference>
<feature type="compositionally biased region" description="Low complexity" evidence="11">
    <location>
        <begin position="211"/>
        <end position="240"/>
    </location>
</feature>
<dbReference type="SUPFAM" id="SSF52833">
    <property type="entry name" value="Thioredoxin-like"/>
    <property type="match status" value="1"/>
</dbReference>
<evidence type="ECO:0000256" key="11">
    <source>
        <dbReference type="SAM" id="MobiDB-lite"/>
    </source>
</evidence>
<feature type="compositionally biased region" description="Low complexity" evidence="11">
    <location>
        <begin position="183"/>
        <end position="201"/>
    </location>
</feature>
<feature type="compositionally biased region" description="Basic and acidic residues" evidence="11">
    <location>
        <begin position="659"/>
        <end position="683"/>
    </location>
</feature>
<feature type="region of interest" description="Disordered" evidence="11">
    <location>
        <begin position="787"/>
        <end position="807"/>
    </location>
</feature>
<dbReference type="CDD" id="cd03017">
    <property type="entry name" value="PRX_BCP"/>
    <property type="match status" value="1"/>
</dbReference>
<dbReference type="PROSITE" id="PS51352">
    <property type="entry name" value="THIOREDOXIN_2"/>
    <property type="match status" value="1"/>
</dbReference>
<dbReference type="SMART" id="SM00248">
    <property type="entry name" value="ANK"/>
    <property type="match status" value="3"/>
</dbReference>
<dbReference type="GO" id="GO:0008379">
    <property type="term" value="F:thioredoxin peroxidase activity"/>
    <property type="evidence" value="ECO:0007669"/>
    <property type="project" value="TreeGrafter"/>
</dbReference>
<evidence type="ECO:0000256" key="5">
    <source>
        <dbReference type="ARBA" id="ARBA00023157"/>
    </source>
</evidence>
<keyword evidence="14" id="KW-1185">Reference proteome</keyword>
<feature type="compositionally biased region" description="Low complexity" evidence="11">
    <location>
        <begin position="387"/>
        <end position="403"/>
    </location>
</feature>
<feature type="domain" description="Thioredoxin" evidence="12">
    <location>
        <begin position="1355"/>
        <end position="1494"/>
    </location>
</feature>
<evidence type="ECO:0000256" key="7">
    <source>
        <dbReference type="ARBA" id="ARBA00032824"/>
    </source>
</evidence>
<accession>A0A8H8QM34</accession>
<dbReference type="EMBL" id="ULHB01000039">
    <property type="protein sequence ID" value="SYW78337.1"/>
    <property type="molecule type" value="Genomic_DNA"/>
</dbReference>
<feature type="compositionally biased region" description="Pro residues" evidence="11">
    <location>
        <begin position="1122"/>
        <end position="1138"/>
    </location>
</feature>
<protein>
    <recommendedName>
        <fullName evidence="1">thioredoxin-dependent peroxiredoxin</fullName>
        <ecNumber evidence="1">1.11.1.24</ecNumber>
    </recommendedName>
    <alternativeName>
        <fullName evidence="7">Thioredoxin peroxidase</fullName>
    </alternativeName>
</protein>
<evidence type="ECO:0000256" key="10">
    <source>
        <dbReference type="PROSITE-ProRule" id="PRU00023"/>
    </source>
</evidence>
<dbReference type="GO" id="GO:0045454">
    <property type="term" value="P:cell redox homeostasis"/>
    <property type="evidence" value="ECO:0007669"/>
    <property type="project" value="TreeGrafter"/>
</dbReference>
<evidence type="ECO:0000256" key="4">
    <source>
        <dbReference type="ARBA" id="ARBA00023002"/>
    </source>
</evidence>
<dbReference type="InterPro" id="IPR000866">
    <property type="entry name" value="AhpC/TSA"/>
</dbReference>
<organism evidence="13 14">
    <name type="scientific">Ustilago bromivora</name>
    <dbReference type="NCBI Taxonomy" id="307758"/>
    <lineage>
        <taxon>Eukaryota</taxon>
        <taxon>Fungi</taxon>
        <taxon>Dikarya</taxon>
        <taxon>Basidiomycota</taxon>
        <taxon>Ustilaginomycotina</taxon>
        <taxon>Ustilaginomycetes</taxon>
        <taxon>Ustilaginales</taxon>
        <taxon>Ustilaginaceae</taxon>
        <taxon>Ustilago</taxon>
    </lineage>
</organism>
<feature type="compositionally biased region" description="Low complexity" evidence="11">
    <location>
        <begin position="733"/>
        <end position="751"/>
    </location>
</feature>
<evidence type="ECO:0000256" key="9">
    <source>
        <dbReference type="ARBA" id="ARBA00049091"/>
    </source>
</evidence>
<keyword evidence="6" id="KW-0676">Redox-active center</keyword>
<feature type="compositionally biased region" description="Polar residues" evidence="11">
    <location>
        <begin position="598"/>
        <end position="618"/>
    </location>
</feature>
<feature type="region of interest" description="Disordered" evidence="11">
    <location>
        <begin position="872"/>
        <end position="1159"/>
    </location>
</feature>
<feature type="compositionally biased region" description="Acidic residues" evidence="11">
    <location>
        <begin position="1048"/>
        <end position="1059"/>
    </location>
</feature>
<dbReference type="Proteomes" id="UP000658997">
    <property type="component" value="Unassembled WGS sequence"/>
</dbReference>
<dbReference type="InterPro" id="IPR013766">
    <property type="entry name" value="Thioredoxin_domain"/>
</dbReference>
<sequence length="1495" mass="154770">MHPNLGLHNAAASGNIGLVKFALENGQPANSNLNGILPLHAACSGGSEQSVRMLIFHGADVNALRLKAKGSSGGPGAEGSTPLHFAAANGHLDIVRILLEAGARPAAADKEALLPEALALGNGHTECANLIRSWISAYGSNGLAGMVESRDTVSGDVTLGPAAYIRYAASGRSASPLSPITASRNNQSSSSSSGSNNVSSSHLATPSSALNNKSSSETLSASNASKLAGSRSGSTSKGGSIFKTSSNPNLRNDAASFATPPLPLASPASLTPSQSMSSSSAYPTAISPALGAFPSAGPSYDSSDYAATSTASALSAAKAAHPAASLRAALASGSSSNQMGGSMPQASSNRYLDHSFDGASTTSPGKKHGKLAGKRSLSNILRKATGNTPSSNQSSTFNSSMHGSSSPFFADASAASSTSMLNGGTINLDALAKPGRTSGKSFDYQRPAASSQRGLRRNPVTASESSSEDPDAWKSTTAPSHQTFFVPPPLPISRSDALAIDQQRRLRSASSSSSLSAAREQFLADGHVQRARAGSNEQVRGASRAPHRGNVSLDLLRPTYFGQNEDPIMGRKSVERFRAGTNQNSRIDAMKRAGADLSQATGSETSSQRTRESAATSHSTGRDRSVSGSSSRSTNTTDNDASHAESTMSEAADEDDPQEFLHHTGSDAGDRTLDGGERHDSHRLPAGLRNMTAIRKQSNKDAGDSSATETGVAAAKDESTRLSGALTSRMTRGRSGSHISAVSSGSQSGNSARGVGSASIESGSRNSPRFNAGYQALSIAEEHGLATTRPGYMPGTGSSSSVSTRAGRAPSVADSLASHASSSSLRSNYLSAAEQAQAILNHETPYASDGPDGTSTSLAAQLAAYGEALAQERKRAGDARTGPSPSLSTRGSNAALRSKLPSVSEDQSPSRSAAAGAGYSSRSFSVSENRAPNYPATAAQSYNRRVSRRPHSSEGRPSQDGAAKKGASGLGSPMYIHTAQGWEGAGDPEVQSHGLSHASNSRATDAGSEVGPMVPPKDHPPRRRHNPVTFNSAADMPISLSGRGVDQETGEIDDEDEDDPKTPVLGGNKAVLDKFATSPRSLHRHSPSMPTELSSYTAARRERSPGRPVADSGASSTTSLMPPVPPPRKGSIHVPPPTGGLGTLGPDDPSASRLSGGSRMLTPDLVMWSSWRKAAGEGGDEVSGDRTTGSTSSRRWDGLRRPSLNMLRSATSSSTHSQTPSQHPQGGSGTDENQGHSRWSTDETMTGQNDQFKHSSQHSQQQSGGSGGGGAILSLPNTSFTATTNITIRTTINRITKMTDAAPRRSARNAGNPAPAAHAPSPAPAATKRKSTSNDKPASAAATEKKPKPTPSGALTIGSPLPSLTLKTQDGTPISTTSLTSTVIFTYPRANTSGCTTQAKLFCDNHSSFTSSSYAIYGLSNDSPTSLKSWKEKQNFPYNLISDPKRELIKALTGSDDKTRRSHFVIDGEGRLAFAELSVKPVESWESALKFVQKK</sequence>
<dbReference type="Pfam" id="PF00578">
    <property type="entry name" value="AhpC-TSA"/>
    <property type="match status" value="1"/>
</dbReference>
<feature type="compositionally biased region" description="Low complexity" evidence="11">
    <location>
        <begin position="626"/>
        <end position="639"/>
    </location>
</feature>
<feature type="region of interest" description="Disordered" evidence="11">
    <location>
        <begin position="595"/>
        <end position="767"/>
    </location>
</feature>
<evidence type="ECO:0000256" key="8">
    <source>
        <dbReference type="ARBA" id="ARBA00038489"/>
    </source>
</evidence>
<comment type="caution">
    <text evidence="13">The sequence shown here is derived from an EMBL/GenBank/DDBJ whole genome shotgun (WGS) entry which is preliminary data.</text>
</comment>
<feature type="compositionally biased region" description="Low complexity" evidence="11">
    <location>
        <begin position="333"/>
        <end position="343"/>
    </location>
</feature>
<keyword evidence="10" id="KW-0040">ANK repeat</keyword>
<dbReference type="Pfam" id="PF12796">
    <property type="entry name" value="Ank_2"/>
    <property type="match status" value="1"/>
</dbReference>
<dbReference type="SUPFAM" id="SSF48403">
    <property type="entry name" value="Ankyrin repeat"/>
    <property type="match status" value="1"/>
</dbReference>
<comment type="similarity">
    <text evidence="8">Belongs to the peroxiredoxin family. BCP/PrxQ subfamily.</text>
</comment>
<gene>
    <name evidence="13" type="ORF">UBRO2_02529</name>
</gene>
<dbReference type="InterPro" id="IPR036770">
    <property type="entry name" value="Ankyrin_rpt-contain_sf"/>
</dbReference>
<comment type="catalytic activity">
    <reaction evidence="9">
        <text>a hydroperoxide + [thioredoxin]-dithiol = an alcohol + [thioredoxin]-disulfide + H2O</text>
        <dbReference type="Rhea" id="RHEA:62620"/>
        <dbReference type="Rhea" id="RHEA-COMP:10698"/>
        <dbReference type="Rhea" id="RHEA-COMP:10700"/>
        <dbReference type="ChEBI" id="CHEBI:15377"/>
        <dbReference type="ChEBI" id="CHEBI:29950"/>
        <dbReference type="ChEBI" id="CHEBI:30879"/>
        <dbReference type="ChEBI" id="CHEBI:35924"/>
        <dbReference type="ChEBI" id="CHEBI:50058"/>
        <dbReference type="EC" id="1.11.1.24"/>
    </reaction>
</comment>
<evidence type="ECO:0000256" key="1">
    <source>
        <dbReference type="ARBA" id="ARBA00013017"/>
    </source>
</evidence>
<reference evidence="13" key="1">
    <citation type="submission" date="2018-08" db="EMBL/GenBank/DDBJ databases">
        <authorList>
            <person name="Guldener U."/>
        </authorList>
    </citation>
    <scope>NUCLEOTIDE SEQUENCE</scope>
    <source>
        <strain evidence="13">UB2</strain>
    </source>
</reference>
<feature type="repeat" description="ANK" evidence="10">
    <location>
        <begin position="34"/>
        <end position="66"/>
    </location>
</feature>
<feature type="compositionally biased region" description="Low complexity" evidence="11">
    <location>
        <begin position="1211"/>
        <end position="1225"/>
    </location>
</feature>
<feature type="compositionally biased region" description="Low complexity" evidence="11">
    <location>
        <begin position="909"/>
        <end position="925"/>
    </location>
</feature>
<dbReference type="GO" id="GO:0034599">
    <property type="term" value="P:cellular response to oxidative stress"/>
    <property type="evidence" value="ECO:0007669"/>
    <property type="project" value="TreeGrafter"/>
</dbReference>
<feature type="compositionally biased region" description="Polar residues" evidence="11">
    <location>
        <begin position="173"/>
        <end position="182"/>
    </location>
</feature>
<feature type="compositionally biased region" description="Low complexity" evidence="11">
    <location>
        <begin position="1308"/>
        <end position="1326"/>
    </location>
</feature>
<feature type="compositionally biased region" description="Polar residues" evidence="11">
    <location>
        <begin position="721"/>
        <end position="730"/>
    </location>
</feature>
<feature type="region of interest" description="Disordered" evidence="11">
    <location>
        <begin position="173"/>
        <end position="258"/>
    </location>
</feature>
<dbReference type="Gene3D" id="1.25.40.20">
    <property type="entry name" value="Ankyrin repeat-containing domain"/>
    <property type="match status" value="1"/>
</dbReference>
<evidence type="ECO:0000256" key="3">
    <source>
        <dbReference type="ARBA" id="ARBA00022862"/>
    </source>
</evidence>
<dbReference type="PROSITE" id="PS50088">
    <property type="entry name" value="ANK_REPEAT"/>
    <property type="match status" value="2"/>
</dbReference>
<dbReference type="Gene3D" id="3.40.30.10">
    <property type="entry name" value="Glutaredoxin"/>
    <property type="match status" value="1"/>
</dbReference>
<dbReference type="PANTHER" id="PTHR42801:SF23">
    <property type="entry name" value="PEROXIREDOXIN DOT5"/>
    <property type="match status" value="1"/>
</dbReference>
<dbReference type="PANTHER" id="PTHR42801">
    <property type="entry name" value="THIOREDOXIN-DEPENDENT PEROXIDE REDUCTASE"/>
    <property type="match status" value="1"/>
</dbReference>
<name>A0A8H8QM34_9BASI</name>